<comment type="similarity">
    <text evidence="1">Belongs to the iron-sulfur cluster assembly SufBD family.</text>
</comment>
<dbReference type="Pfam" id="PF19295">
    <property type="entry name" value="SufBD_N"/>
    <property type="match status" value="1"/>
</dbReference>
<dbReference type="SUPFAM" id="SSF101960">
    <property type="entry name" value="Stabilizer of iron transporter SufD"/>
    <property type="match status" value="1"/>
</dbReference>
<keyword evidence="5" id="KW-1185">Reference proteome</keyword>
<dbReference type="InterPro" id="IPR045595">
    <property type="entry name" value="SufBD_N"/>
</dbReference>
<evidence type="ECO:0000259" key="3">
    <source>
        <dbReference type="Pfam" id="PF19295"/>
    </source>
</evidence>
<dbReference type="EMBL" id="CYHF01000009">
    <property type="protein sequence ID" value="CUA99450.1"/>
    <property type="molecule type" value="Genomic_DNA"/>
</dbReference>
<dbReference type="STRING" id="339866.GCA_001418255_02524"/>
<evidence type="ECO:0000256" key="1">
    <source>
        <dbReference type="ARBA" id="ARBA00043967"/>
    </source>
</evidence>
<dbReference type="Proteomes" id="UP000183649">
    <property type="component" value="Unassembled WGS sequence"/>
</dbReference>
<dbReference type="PANTHER" id="PTHR43575:SF1">
    <property type="entry name" value="PROTEIN ABCI7, CHLOROPLASTIC"/>
    <property type="match status" value="1"/>
</dbReference>
<sequence length="427" mass="45491">MSMVDALLQAFARLPAPPPLDRQRQQAAQTLRKRGLPTRHDEDWKYTALRALDALPLVADAPSRVVSAADLSAIGAIDSDNCTRLVFIDGRFDPALSRVEELPDGLRVWTGAQAADAALLAPTADDAFDALNRMFAAGGIDLDLPAGMRLAAPLLIVTVQTRAGGSHLRHRVRLGTGAQAQLIVQHLVLAETPGYWASEVCSVALDRRARLDHVRLQREGLEAVHVSQLHVTQAEDSRFGAQALVTGAALSRQECVVEQSAAGCATELRACAVLRGAQHGDVHLRIAHRMPRGSSRTQVRTVVDDSAHAVFTGRVDVLPGADKTDAAMINRNLLLSPGAEVDTRPQLQIDADDVQCSHGAAVGQLDAEALFYLAARGIAPELARQLLVQGFVTQVLPDLGLAPLTAAVRAQLAALGLAQSASFKEDT</sequence>
<feature type="domain" description="SUF system FeS cluster assembly SufBD core" evidence="2">
    <location>
        <begin position="162"/>
        <end position="391"/>
    </location>
</feature>
<dbReference type="Pfam" id="PF01458">
    <property type="entry name" value="SUFBD_core"/>
    <property type="match status" value="1"/>
</dbReference>
<dbReference type="InterPro" id="IPR037284">
    <property type="entry name" value="SUF_FeS_clus_asmbl_SufBD_sf"/>
</dbReference>
<dbReference type="GO" id="GO:0016226">
    <property type="term" value="P:iron-sulfur cluster assembly"/>
    <property type="evidence" value="ECO:0007669"/>
    <property type="project" value="InterPro"/>
</dbReference>
<dbReference type="AlphaFoldDB" id="A0A0K6I8J3"/>
<dbReference type="InterPro" id="IPR055346">
    <property type="entry name" value="Fe-S_cluster_assembly_SufBD"/>
</dbReference>
<name>A0A0K6I8J3_9BURK</name>
<accession>A0A0K6I8J3</accession>
<dbReference type="InterPro" id="IPR011542">
    <property type="entry name" value="SUF_FeS_clus_asmbl_SufD"/>
</dbReference>
<feature type="domain" description="SUF system FeS cluster assembly SufBD N-terminal" evidence="3">
    <location>
        <begin position="18"/>
        <end position="154"/>
    </location>
</feature>
<organism evidence="4 5">
    <name type="scientific">Thiomonas bhubaneswarensis</name>
    <dbReference type="NCBI Taxonomy" id="339866"/>
    <lineage>
        <taxon>Bacteria</taxon>
        <taxon>Pseudomonadati</taxon>
        <taxon>Pseudomonadota</taxon>
        <taxon>Betaproteobacteria</taxon>
        <taxon>Burkholderiales</taxon>
        <taxon>Thiomonas</taxon>
    </lineage>
</organism>
<reference evidence="5" key="1">
    <citation type="submission" date="2015-08" db="EMBL/GenBank/DDBJ databases">
        <authorList>
            <person name="Varghese N."/>
        </authorList>
    </citation>
    <scope>NUCLEOTIDE SEQUENCE [LARGE SCALE GENOMIC DNA]</scope>
    <source>
        <strain evidence="5">DSM 18181</strain>
    </source>
</reference>
<dbReference type="PANTHER" id="PTHR43575">
    <property type="entry name" value="PROTEIN ABCI7, CHLOROPLASTIC"/>
    <property type="match status" value="1"/>
</dbReference>
<evidence type="ECO:0000313" key="5">
    <source>
        <dbReference type="Proteomes" id="UP000183649"/>
    </source>
</evidence>
<evidence type="ECO:0000259" key="2">
    <source>
        <dbReference type="Pfam" id="PF01458"/>
    </source>
</evidence>
<proteinExistence type="inferred from homology"/>
<dbReference type="InterPro" id="IPR000825">
    <property type="entry name" value="SUF_FeS_clus_asmbl_SufBD_core"/>
</dbReference>
<gene>
    <name evidence="4" type="ORF">Ga0061069_109125</name>
</gene>
<dbReference type="NCBIfam" id="TIGR01981">
    <property type="entry name" value="sufD"/>
    <property type="match status" value="1"/>
</dbReference>
<evidence type="ECO:0000313" key="4">
    <source>
        <dbReference type="EMBL" id="CUA99450.1"/>
    </source>
</evidence>
<protein>
    <submittedName>
        <fullName evidence="4">FeS assembly protein SufD</fullName>
    </submittedName>
</protein>